<protein>
    <recommendedName>
        <fullName evidence="3">serine C-palmitoyltransferase</fullName>
        <ecNumber evidence="3">2.3.1.50</ecNumber>
    </recommendedName>
</protein>
<dbReference type="EMBL" id="LODT01000020">
    <property type="protein sequence ID" value="KYQ99668.1"/>
    <property type="molecule type" value="Genomic_DNA"/>
</dbReference>
<evidence type="ECO:0000256" key="4">
    <source>
        <dbReference type="ARBA" id="ARBA00022679"/>
    </source>
</evidence>
<keyword evidence="12" id="KW-1185">Reference proteome</keyword>
<gene>
    <name evidence="11" type="ORF">DLAC_03607</name>
</gene>
<evidence type="ECO:0000259" key="10">
    <source>
        <dbReference type="Pfam" id="PF00155"/>
    </source>
</evidence>
<comment type="caution">
    <text evidence="11">The sequence shown here is derived from an EMBL/GenBank/DDBJ whole genome shotgun (WGS) entry which is preliminary data.</text>
</comment>
<organism evidence="11 12">
    <name type="scientific">Tieghemostelium lacteum</name>
    <name type="common">Slime mold</name>
    <name type="synonym">Dictyostelium lacteum</name>
    <dbReference type="NCBI Taxonomy" id="361077"/>
    <lineage>
        <taxon>Eukaryota</taxon>
        <taxon>Amoebozoa</taxon>
        <taxon>Evosea</taxon>
        <taxon>Eumycetozoa</taxon>
        <taxon>Dictyostelia</taxon>
        <taxon>Dictyosteliales</taxon>
        <taxon>Raperosteliaceae</taxon>
        <taxon>Tieghemostelium</taxon>
    </lineage>
</organism>
<dbReference type="InParanoid" id="A0A152A0D4"/>
<dbReference type="InterPro" id="IPR015422">
    <property type="entry name" value="PyrdxlP-dep_Trfase_small"/>
</dbReference>
<reference evidence="11 12" key="1">
    <citation type="submission" date="2015-12" db="EMBL/GenBank/DDBJ databases">
        <title>Dictyostelia acquired genes for synthesis and detection of signals that induce cell-type specialization by lateral gene transfer from prokaryotes.</title>
        <authorList>
            <person name="Gloeckner G."/>
            <person name="Schaap P."/>
        </authorList>
    </citation>
    <scope>NUCLEOTIDE SEQUENCE [LARGE SCALE GENOMIC DNA]</scope>
    <source>
        <strain evidence="11 12">TK</strain>
    </source>
</reference>
<comment type="catalytic activity">
    <reaction evidence="7">
        <text>L-serine + hexadecanoyl-CoA + H(+) = 3-oxosphinganine + CO2 + CoA</text>
        <dbReference type="Rhea" id="RHEA:14761"/>
        <dbReference type="ChEBI" id="CHEBI:15378"/>
        <dbReference type="ChEBI" id="CHEBI:16526"/>
        <dbReference type="ChEBI" id="CHEBI:33384"/>
        <dbReference type="ChEBI" id="CHEBI:57287"/>
        <dbReference type="ChEBI" id="CHEBI:57379"/>
        <dbReference type="ChEBI" id="CHEBI:58299"/>
        <dbReference type="EC" id="2.3.1.50"/>
    </reaction>
</comment>
<dbReference type="GO" id="GO:0046513">
    <property type="term" value="P:ceramide biosynthetic process"/>
    <property type="evidence" value="ECO:0007669"/>
    <property type="project" value="TreeGrafter"/>
</dbReference>
<dbReference type="GO" id="GO:0004758">
    <property type="term" value="F:serine C-palmitoyltransferase activity"/>
    <property type="evidence" value="ECO:0007669"/>
    <property type="project" value="UniProtKB-EC"/>
</dbReference>
<evidence type="ECO:0000256" key="7">
    <source>
        <dbReference type="ARBA" id="ARBA00048528"/>
    </source>
</evidence>
<dbReference type="InterPro" id="IPR001917">
    <property type="entry name" value="Aminotrans_II_pyridoxalP_BS"/>
</dbReference>
<dbReference type="CDD" id="cd06454">
    <property type="entry name" value="KBL_like"/>
    <property type="match status" value="1"/>
</dbReference>
<evidence type="ECO:0000313" key="12">
    <source>
        <dbReference type="Proteomes" id="UP000076078"/>
    </source>
</evidence>
<dbReference type="SUPFAM" id="SSF53383">
    <property type="entry name" value="PLP-dependent transferases"/>
    <property type="match status" value="1"/>
</dbReference>
<keyword evidence="9" id="KW-0812">Transmembrane</keyword>
<name>A0A152A0D4_TIELA</name>
<dbReference type="InterPro" id="IPR015424">
    <property type="entry name" value="PyrdxlP-dep_Trfase"/>
</dbReference>
<evidence type="ECO:0000256" key="6">
    <source>
        <dbReference type="ARBA" id="ARBA00023315"/>
    </source>
</evidence>
<dbReference type="Pfam" id="PF00155">
    <property type="entry name" value="Aminotran_1_2"/>
    <property type="match status" value="1"/>
</dbReference>
<dbReference type="OrthoDB" id="65434at2759"/>
<feature type="domain" description="Aminotransferase class I/classII large" evidence="10">
    <location>
        <begin position="111"/>
        <end position="469"/>
    </location>
</feature>
<proteinExistence type="inferred from homology"/>
<dbReference type="InterPro" id="IPR050087">
    <property type="entry name" value="AON_synthase_class-II"/>
</dbReference>
<evidence type="ECO:0000256" key="1">
    <source>
        <dbReference type="ARBA" id="ARBA00001933"/>
    </source>
</evidence>
<comment type="similarity">
    <text evidence="2 8">Belongs to the class-II pyridoxal-phosphate-dependent aminotransferase family.</text>
</comment>
<dbReference type="Gene3D" id="3.40.640.10">
    <property type="entry name" value="Type I PLP-dependent aspartate aminotransferase-like (Major domain)"/>
    <property type="match status" value="1"/>
</dbReference>
<accession>A0A152A0D4</accession>
<dbReference type="InterPro" id="IPR015421">
    <property type="entry name" value="PyrdxlP-dep_Trfase_major"/>
</dbReference>
<dbReference type="AlphaFoldDB" id="A0A152A0D4"/>
<keyword evidence="9" id="KW-1133">Transmembrane helix</keyword>
<keyword evidence="4 11" id="KW-0808">Transferase</keyword>
<evidence type="ECO:0000256" key="8">
    <source>
        <dbReference type="RuleBase" id="RU003693"/>
    </source>
</evidence>
<dbReference type="STRING" id="361077.A0A152A0D4"/>
<dbReference type="Proteomes" id="UP000076078">
    <property type="component" value="Unassembled WGS sequence"/>
</dbReference>
<dbReference type="PROSITE" id="PS00599">
    <property type="entry name" value="AA_TRANSFER_CLASS_2"/>
    <property type="match status" value="1"/>
</dbReference>
<evidence type="ECO:0000256" key="9">
    <source>
        <dbReference type="SAM" id="Phobius"/>
    </source>
</evidence>
<dbReference type="Gene3D" id="3.90.1150.10">
    <property type="entry name" value="Aspartate Aminotransferase, domain 1"/>
    <property type="match status" value="1"/>
</dbReference>
<dbReference type="GO" id="GO:0016020">
    <property type="term" value="C:membrane"/>
    <property type="evidence" value="ECO:0007669"/>
    <property type="project" value="GOC"/>
</dbReference>
<dbReference type="FunFam" id="3.90.1150.10:FF:000004">
    <property type="entry name" value="2-amino-3-ketobutyrate coenzyme A ligase"/>
    <property type="match status" value="1"/>
</dbReference>
<dbReference type="PANTHER" id="PTHR13693:SF3">
    <property type="entry name" value="LD36009P"/>
    <property type="match status" value="1"/>
</dbReference>
<dbReference type="GO" id="GO:0046512">
    <property type="term" value="P:sphingosine biosynthetic process"/>
    <property type="evidence" value="ECO:0007669"/>
    <property type="project" value="TreeGrafter"/>
</dbReference>
<keyword evidence="6" id="KW-0012">Acyltransferase</keyword>
<dbReference type="InterPro" id="IPR004839">
    <property type="entry name" value="Aminotransferase_I/II_large"/>
</dbReference>
<evidence type="ECO:0000256" key="2">
    <source>
        <dbReference type="ARBA" id="ARBA00008392"/>
    </source>
</evidence>
<keyword evidence="5 8" id="KW-0663">Pyridoxal phosphate</keyword>
<comment type="cofactor">
    <cofactor evidence="1 8">
        <name>pyridoxal 5'-phosphate</name>
        <dbReference type="ChEBI" id="CHEBI:597326"/>
    </cofactor>
</comment>
<dbReference type="GO" id="GO:0017059">
    <property type="term" value="C:serine palmitoyltransferase complex"/>
    <property type="evidence" value="ECO:0007669"/>
    <property type="project" value="TreeGrafter"/>
</dbReference>
<evidence type="ECO:0000256" key="3">
    <source>
        <dbReference type="ARBA" id="ARBA00013220"/>
    </source>
</evidence>
<dbReference type="GO" id="GO:0030170">
    <property type="term" value="F:pyridoxal phosphate binding"/>
    <property type="evidence" value="ECO:0007669"/>
    <property type="project" value="InterPro"/>
</dbReference>
<dbReference type="FunCoup" id="A0A152A0D4">
    <property type="interactions" value="146"/>
</dbReference>
<sequence>MSNLEDKDIENDFGFVRIIFLYISYGLVILNGKIADFICKLRGQRYLNTPEGYAPLFVEFEYFYQLRMFGRLKHAWDRPICSLPGAWIDVMERSNKHYSERLELTGTTKYCLNLGSYNYLGFAQNSGPVAEKVIDGIKKYGVYSGSTSVEVGFTNAQKQLESTISRFVGKEDAMVFEMGFATNSGSLPALIGKGGLIISDALNHASLATGCKNTGCKVKVFRHNDPKHLEEIIRESIIQGQPKTHRPWTMILIIIEGIYSMEGEVASLPEILAIKKKYNCYLYIDEAHSIGALGKTGRGICDHYQIDPKNIDILMGTFTKSFGSIGGYIAGDKTLIDYLRTTTYGSVYANSMSPVCAIQSLEALRVIMGEDGTNTGKEKLKQLHDNSNYFREKLNEAGFVILGNRDSPVIPLMLYSPNKLSSFSRLCLERNIAVVVVGYPATPLSSPRTRFCISASHTKEDLDWALEQIEEVGIRLNLKAASINYKKPIKN</sequence>
<evidence type="ECO:0000256" key="5">
    <source>
        <dbReference type="ARBA" id="ARBA00022898"/>
    </source>
</evidence>
<keyword evidence="9" id="KW-0472">Membrane</keyword>
<dbReference type="PANTHER" id="PTHR13693">
    <property type="entry name" value="CLASS II AMINOTRANSFERASE/8-AMINO-7-OXONONANOATE SYNTHASE"/>
    <property type="match status" value="1"/>
</dbReference>
<dbReference type="EC" id="2.3.1.50" evidence="3"/>
<dbReference type="OMA" id="QPRANGC"/>
<feature type="transmembrane region" description="Helical" evidence="9">
    <location>
        <begin position="15"/>
        <end position="35"/>
    </location>
</feature>
<evidence type="ECO:0000313" key="11">
    <source>
        <dbReference type="EMBL" id="KYQ99668.1"/>
    </source>
</evidence>